<proteinExistence type="predicted"/>
<sequence>MNTHTFAKMTRTAVAAAAIAVSALPLSASAGIVFQSVSDLSDTSQFTLAWCSSCSNQYRIFDQFTLSSAATITGFSVDLYSLYGYWGSGLNFSIWSLNGNLPGTQLFSQNLANADFSTTTLSSNALLASTNNVSGLTLAAGTYEVSFYNKNLAVWGYTGGGGNLYQQGNQFHTGTSAAFTLTGAESTSVPEPTALALTALALVCAAGALRRRGA</sequence>
<keyword evidence="3" id="KW-1185">Reference proteome</keyword>
<dbReference type="EMBL" id="JAQQXS010000008">
    <property type="protein sequence ID" value="MDC8785550.1"/>
    <property type="molecule type" value="Genomic_DNA"/>
</dbReference>
<keyword evidence="1" id="KW-0732">Signal</keyword>
<name>A0ABT5KRJ6_9BURK</name>
<accession>A0ABT5KRJ6</accession>
<dbReference type="NCBIfam" id="TIGR02595">
    <property type="entry name" value="PEP_CTERM"/>
    <property type="match status" value="1"/>
</dbReference>
<evidence type="ECO:0000313" key="2">
    <source>
        <dbReference type="EMBL" id="MDC8785550.1"/>
    </source>
</evidence>
<gene>
    <name evidence="2" type="ORF">PRZ01_10130</name>
</gene>
<protein>
    <submittedName>
        <fullName evidence="2">PEP-CTERM sorting domain-containing protein</fullName>
    </submittedName>
</protein>
<comment type="caution">
    <text evidence="2">The sequence shown here is derived from an EMBL/GenBank/DDBJ whole genome shotgun (WGS) entry which is preliminary data.</text>
</comment>
<evidence type="ECO:0000313" key="3">
    <source>
        <dbReference type="Proteomes" id="UP001219862"/>
    </source>
</evidence>
<feature type="chain" id="PRO_5047019864" evidence="1">
    <location>
        <begin position="31"/>
        <end position="214"/>
    </location>
</feature>
<evidence type="ECO:0000256" key="1">
    <source>
        <dbReference type="SAM" id="SignalP"/>
    </source>
</evidence>
<dbReference type="Proteomes" id="UP001219862">
    <property type="component" value="Unassembled WGS sequence"/>
</dbReference>
<organism evidence="2 3">
    <name type="scientific">Roseateles koreensis</name>
    <dbReference type="NCBI Taxonomy" id="2987526"/>
    <lineage>
        <taxon>Bacteria</taxon>
        <taxon>Pseudomonadati</taxon>
        <taxon>Pseudomonadota</taxon>
        <taxon>Betaproteobacteria</taxon>
        <taxon>Burkholderiales</taxon>
        <taxon>Sphaerotilaceae</taxon>
        <taxon>Roseateles</taxon>
    </lineage>
</organism>
<feature type="signal peptide" evidence="1">
    <location>
        <begin position="1"/>
        <end position="30"/>
    </location>
</feature>
<reference evidence="2 3" key="1">
    <citation type="submission" date="2022-10" db="EMBL/GenBank/DDBJ databases">
        <title>paucibacter sp. hw8 Genome sequencing.</title>
        <authorList>
            <person name="Park S."/>
        </authorList>
    </citation>
    <scope>NUCLEOTIDE SEQUENCE [LARGE SCALE GENOMIC DNA]</scope>
    <source>
        <strain evidence="3">hw8</strain>
    </source>
</reference>
<dbReference type="InterPro" id="IPR013424">
    <property type="entry name" value="Ice-binding_C"/>
</dbReference>
<dbReference type="RefSeq" id="WP_273596669.1">
    <property type="nucleotide sequence ID" value="NZ_JAQQXS010000008.1"/>
</dbReference>